<feature type="transmembrane region" description="Helical" evidence="1">
    <location>
        <begin position="95"/>
        <end position="115"/>
    </location>
</feature>
<sequence>MAFSRTKQIIYHWKRLPSAWLLIFQLIILMLTFLPVTNLYYQLVMWGSGVLALLFIARVIKHTASFHTLGKLFISGAIVCLVLMMIGGYNVYLQVGAHIFEIGAYLSATYSLLRYMFADRYLTQDELFAAGAVFTLLAWAFAYAYNICQLLVPNSFTNSVQDTSIQSWLDILFFSFSLQSATGLSNLLPVAPAVKVLSILQMFLGVMYLAMVVSRLIALQYIHKSSPPEDDD</sequence>
<keyword evidence="3" id="KW-0813">Transport</keyword>
<dbReference type="Proteomes" id="UP001339883">
    <property type="component" value="Unassembled WGS sequence"/>
</dbReference>
<dbReference type="GO" id="GO:0034220">
    <property type="term" value="P:monoatomic ion transmembrane transport"/>
    <property type="evidence" value="ECO:0007669"/>
    <property type="project" value="UniProtKB-KW"/>
</dbReference>
<evidence type="ECO:0000313" key="3">
    <source>
        <dbReference type="EMBL" id="MEB5476846.1"/>
    </source>
</evidence>
<keyword evidence="3" id="KW-0406">Ion transport</keyword>
<feature type="transmembrane region" description="Helical" evidence="1">
    <location>
        <begin position="72"/>
        <end position="89"/>
    </location>
</feature>
<feature type="transmembrane region" description="Helical" evidence="1">
    <location>
        <begin position="127"/>
        <end position="145"/>
    </location>
</feature>
<protein>
    <submittedName>
        <fullName evidence="3">Two pore domain potassium channel family protein</fullName>
    </submittedName>
</protein>
<dbReference type="RefSeq" id="WP_325775300.1">
    <property type="nucleotide sequence ID" value="NZ_VTDN01000005.1"/>
</dbReference>
<dbReference type="EMBL" id="VTDN01000005">
    <property type="protein sequence ID" value="MEB5476846.1"/>
    <property type="molecule type" value="Genomic_DNA"/>
</dbReference>
<reference evidence="3 4" key="1">
    <citation type="submission" date="2019-08" db="EMBL/GenBank/DDBJ databases">
        <title>Five species of Acinetobacter isolated from floral nectar and animal pollinators.</title>
        <authorList>
            <person name="Hendry T.A."/>
        </authorList>
    </citation>
    <scope>NUCLEOTIDE SEQUENCE [LARGE SCALE GENOMIC DNA]</scope>
    <source>
        <strain evidence="3 4">MD18.27</strain>
    </source>
</reference>
<keyword evidence="4" id="KW-1185">Reference proteome</keyword>
<keyword evidence="1" id="KW-0812">Transmembrane</keyword>
<dbReference type="InterPro" id="IPR013099">
    <property type="entry name" value="K_chnl_dom"/>
</dbReference>
<accession>A0ABU6DSL9</accession>
<feature type="transmembrane region" description="Helical" evidence="1">
    <location>
        <begin position="20"/>
        <end position="37"/>
    </location>
</feature>
<proteinExistence type="predicted"/>
<organism evidence="3 4">
    <name type="scientific">Acinetobacter pollinis</name>
    <dbReference type="NCBI Taxonomy" id="2605270"/>
    <lineage>
        <taxon>Bacteria</taxon>
        <taxon>Pseudomonadati</taxon>
        <taxon>Pseudomonadota</taxon>
        <taxon>Gammaproteobacteria</taxon>
        <taxon>Moraxellales</taxon>
        <taxon>Moraxellaceae</taxon>
        <taxon>Acinetobacter</taxon>
    </lineage>
</organism>
<evidence type="ECO:0000259" key="2">
    <source>
        <dbReference type="Pfam" id="PF07885"/>
    </source>
</evidence>
<feature type="transmembrane region" description="Helical" evidence="1">
    <location>
        <begin position="43"/>
        <end position="60"/>
    </location>
</feature>
<dbReference type="Gene3D" id="1.10.287.70">
    <property type="match status" value="1"/>
</dbReference>
<dbReference type="SUPFAM" id="SSF81324">
    <property type="entry name" value="Voltage-gated potassium channels"/>
    <property type="match status" value="1"/>
</dbReference>
<feature type="transmembrane region" description="Helical" evidence="1">
    <location>
        <begin position="165"/>
        <end position="188"/>
    </location>
</feature>
<dbReference type="Pfam" id="PF07885">
    <property type="entry name" value="Ion_trans_2"/>
    <property type="match status" value="1"/>
</dbReference>
<feature type="domain" description="Potassium channel" evidence="2">
    <location>
        <begin position="139"/>
        <end position="217"/>
    </location>
</feature>
<keyword evidence="3" id="KW-0407">Ion channel</keyword>
<keyword evidence="1" id="KW-0472">Membrane</keyword>
<feature type="transmembrane region" description="Helical" evidence="1">
    <location>
        <begin position="200"/>
        <end position="222"/>
    </location>
</feature>
<evidence type="ECO:0000313" key="4">
    <source>
        <dbReference type="Proteomes" id="UP001339883"/>
    </source>
</evidence>
<gene>
    <name evidence="3" type="ORF">I2F25_07290</name>
</gene>
<keyword evidence="1" id="KW-1133">Transmembrane helix</keyword>
<name>A0ABU6DSL9_9GAMM</name>
<evidence type="ECO:0000256" key="1">
    <source>
        <dbReference type="SAM" id="Phobius"/>
    </source>
</evidence>
<comment type="caution">
    <text evidence="3">The sequence shown here is derived from an EMBL/GenBank/DDBJ whole genome shotgun (WGS) entry which is preliminary data.</text>
</comment>